<accession>A0A429VC13</accession>
<dbReference type="NCBIfam" id="TIGR02001">
    <property type="entry name" value="gcw_chp"/>
    <property type="match status" value="1"/>
</dbReference>
<dbReference type="EMBL" id="RWJF01000001">
    <property type="protein sequence ID" value="RST31518.1"/>
    <property type="molecule type" value="Genomic_DNA"/>
</dbReference>
<organism evidence="3 4">
    <name type="scientific">Sphingomonas ginkgonis</name>
    <dbReference type="NCBI Taxonomy" id="2315330"/>
    <lineage>
        <taxon>Bacteria</taxon>
        <taxon>Pseudomonadati</taxon>
        <taxon>Pseudomonadota</taxon>
        <taxon>Alphaproteobacteria</taxon>
        <taxon>Sphingomonadales</taxon>
        <taxon>Sphingomonadaceae</taxon>
        <taxon>Sphingomonas</taxon>
    </lineage>
</organism>
<dbReference type="AlphaFoldDB" id="A0A429VC13"/>
<comment type="caution">
    <text evidence="3">The sequence shown here is derived from an EMBL/GenBank/DDBJ whole genome shotgun (WGS) entry which is preliminary data.</text>
</comment>
<dbReference type="InterPro" id="IPR010239">
    <property type="entry name" value="CHP02001"/>
</dbReference>
<evidence type="ECO:0000313" key="4">
    <source>
        <dbReference type="Proteomes" id="UP000274661"/>
    </source>
</evidence>
<dbReference type="RefSeq" id="WP_126719346.1">
    <property type="nucleotide sequence ID" value="NZ_RWJF01000001.1"/>
</dbReference>
<evidence type="ECO:0000256" key="1">
    <source>
        <dbReference type="SAM" id="MobiDB-lite"/>
    </source>
</evidence>
<dbReference type="OrthoDB" id="9793561at2"/>
<feature type="chain" id="PRO_5019212975" description="Cellulose biosynthesis protein BcsS" evidence="2">
    <location>
        <begin position="23"/>
        <end position="280"/>
    </location>
</feature>
<keyword evidence="4" id="KW-1185">Reference proteome</keyword>
<protein>
    <recommendedName>
        <fullName evidence="5">Cellulose biosynthesis protein BcsS</fullName>
    </recommendedName>
</protein>
<evidence type="ECO:0008006" key="5">
    <source>
        <dbReference type="Google" id="ProtNLM"/>
    </source>
</evidence>
<dbReference type="Proteomes" id="UP000274661">
    <property type="component" value="Unassembled WGS sequence"/>
</dbReference>
<feature type="region of interest" description="Disordered" evidence="1">
    <location>
        <begin position="24"/>
        <end position="45"/>
    </location>
</feature>
<sequence length="280" mass="29368">MKSLLLPAAVLVAVVPAAPAFAQTEPSNTASGVPTTPAEPPTTSNSPFMISGSAALVSQYRFRGISQSDNKPVVQGSFTLAHRSGFYASVWGSSANANDAVNIGGTEIDVYGGYSHGLGQSGVTVDAGVYGYLYPGSRRAVGISENYYELYASLARSLGPVTAKAGVYWAPSQSYFRRFDTATRYNLYEYAELGTALPGIPLLLHAHVGHSGGGFDYAGHDYVDYTLGASAKWKALTADLSLVGTNLSRHDTSAADLALGTHDFHRSAKPVLVGSLTASF</sequence>
<keyword evidence="2" id="KW-0732">Signal</keyword>
<dbReference type="Pfam" id="PF09694">
    <property type="entry name" value="Gcw_chp"/>
    <property type="match status" value="1"/>
</dbReference>
<evidence type="ECO:0000313" key="3">
    <source>
        <dbReference type="EMBL" id="RST31518.1"/>
    </source>
</evidence>
<gene>
    <name evidence="3" type="ORF">HMF7854_12205</name>
</gene>
<reference evidence="3 4" key="1">
    <citation type="submission" date="2018-12" db="EMBL/GenBank/DDBJ databases">
        <title>Sphingomonas sp. HMF7854 Genome sequencing and assembly.</title>
        <authorList>
            <person name="Cha I."/>
            <person name="Kang H."/>
            <person name="Kim H."/>
            <person name="Kang J."/>
            <person name="Joh K."/>
        </authorList>
    </citation>
    <scope>NUCLEOTIDE SEQUENCE [LARGE SCALE GENOMIC DNA]</scope>
    <source>
        <strain evidence="3 4">HMF7854</strain>
    </source>
</reference>
<feature type="signal peptide" evidence="2">
    <location>
        <begin position="1"/>
        <end position="22"/>
    </location>
</feature>
<name>A0A429VC13_9SPHN</name>
<feature type="compositionally biased region" description="Polar residues" evidence="1">
    <location>
        <begin position="24"/>
        <end position="34"/>
    </location>
</feature>
<evidence type="ECO:0000256" key="2">
    <source>
        <dbReference type="SAM" id="SignalP"/>
    </source>
</evidence>
<proteinExistence type="predicted"/>